<organism evidence="2 3">
    <name type="scientific">Daejeonella lutea</name>
    <dbReference type="NCBI Taxonomy" id="572036"/>
    <lineage>
        <taxon>Bacteria</taxon>
        <taxon>Pseudomonadati</taxon>
        <taxon>Bacteroidota</taxon>
        <taxon>Sphingobacteriia</taxon>
        <taxon>Sphingobacteriales</taxon>
        <taxon>Sphingobacteriaceae</taxon>
        <taxon>Daejeonella</taxon>
    </lineage>
</organism>
<accession>A0A1T5FF17</accession>
<dbReference type="Pfam" id="PF12893">
    <property type="entry name" value="Lumazine_bd_2"/>
    <property type="match status" value="1"/>
</dbReference>
<dbReference type="EMBL" id="FUYR01000009">
    <property type="protein sequence ID" value="SKB94696.1"/>
    <property type="molecule type" value="Genomic_DNA"/>
</dbReference>
<dbReference type="Gene3D" id="3.10.450.50">
    <property type="match status" value="1"/>
</dbReference>
<proteinExistence type="predicted"/>
<protein>
    <submittedName>
        <fullName evidence="2">Putative lumazine-binding</fullName>
    </submittedName>
</protein>
<dbReference type="InterPro" id="IPR039437">
    <property type="entry name" value="FrzH/put_lumazine-bd"/>
</dbReference>
<dbReference type="SUPFAM" id="SSF54427">
    <property type="entry name" value="NTF2-like"/>
    <property type="match status" value="1"/>
</dbReference>
<evidence type="ECO:0000313" key="3">
    <source>
        <dbReference type="Proteomes" id="UP000189981"/>
    </source>
</evidence>
<keyword evidence="3" id="KW-1185">Reference proteome</keyword>
<reference evidence="3" key="1">
    <citation type="submission" date="2017-02" db="EMBL/GenBank/DDBJ databases">
        <authorList>
            <person name="Varghese N."/>
            <person name="Submissions S."/>
        </authorList>
    </citation>
    <scope>NUCLEOTIDE SEQUENCE [LARGE SCALE GENOMIC DNA]</scope>
    <source>
        <strain evidence="3">DSM 22385</strain>
    </source>
</reference>
<feature type="signal peptide" evidence="1">
    <location>
        <begin position="1"/>
        <end position="19"/>
    </location>
</feature>
<keyword evidence="1" id="KW-0732">Signal</keyword>
<dbReference type="RefSeq" id="WP_079704133.1">
    <property type="nucleotide sequence ID" value="NZ_FUYR01000009.1"/>
</dbReference>
<evidence type="ECO:0000256" key="1">
    <source>
        <dbReference type="SAM" id="SignalP"/>
    </source>
</evidence>
<evidence type="ECO:0000313" key="2">
    <source>
        <dbReference type="EMBL" id="SKB94696.1"/>
    </source>
</evidence>
<dbReference type="OrthoDB" id="117186at2"/>
<dbReference type="InterPro" id="IPR032710">
    <property type="entry name" value="NTF2-like_dom_sf"/>
</dbReference>
<feature type="chain" id="PRO_5012685066" evidence="1">
    <location>
        <begin position="20"/>
        <end position="152"/>
    </location>
</feature>
<dbReference type="Proteomes" id="UP000189981">
    <property type="component" value="Unassembled WGS sequence"/>
</dbReference>
<dbReference type="STRING" id="572036.SAMN05661099_3642"/>
<dbReference type="AlphaFoldDB" id="A0A1T5FF17"/>
<sequence length="152" mass="17211">MKRTFVLSLFLLASQILFAQQPGSVNEEVKRTVETLFQGMRKGDSAMVNSTFSKGIVMQTVVDNKGKIEVRSGDPAGFLKFVGSPHKEIYDERITFDRIQVDGDLANVWTSYKFYIGDKFSHCGVNSMTLVKEEGAWKLLHIIDTRRKENCP</sequence>
<gene>
    <name evidence="2" type="ORF">SAMN05661099_3642</name>
</gene>
<name>A0A1T5FF17_9SPHI</name>